<keyword evidence="2" id="KW-0805">Transcription regulation</keyword>
<comment type="caution">
    <text evidence="6">The sequence shown here is derived from an EMBL/GenBank/DDBJ whole genome shotgun (WGS) entry which is preliminary data.</text>
</comment>
<dbReference type="Gene3D" id="1.10.10.10">
    <property type="entry name" value="Winged helix-like DNA-binding domain superfamily/Winged helix DNA-binding domain"/>
    <property type="match status" value="1"/>
</dbReference>
<evidence type="ECO:0000256" key="1">
    <source>
        <dbReference type="ARBA" id="ARBA00009437"/>
    </source>
</evidence>
<dbReference type="Pfam" id="PF03466">
    <property type="entry name" value="LysR_substrate"/>
    <property type="match status" value="1"/>
</dbReference>
<evidence type="ECO:0000256" key="4">
    <source>
        <dbReference type="ARBA" id="ARBA00023163"/>
    </source>
</evidence>
<feature type="domain" description="HTH lysR-type" evidence="5">
    <location>
        <begin position="2"/>
        <end position="59"/>
    </location>
</feature>
<reference evidence="7" key="1">
    <citation type="journal article" date="2019" name="Int. J. Syst. Evol. Microbiol.">
        <title>The Global Catalogue of Microorganisms (GCM) 10K type strain sequencing project: providing services to taxonomists for standard genome sequencing and annotation.</title>
        <authorList>
            <consortium name="The Broad Institute Genomics Platform"/>
            <consortium name="The Broad Institute Genome Sequencing Center for Infectious Disease"/>
            <person name="Wu L."/>
            <person name="Ma J."/>
        </authorList>
    </citation>
    <scope>NUCLEOTIDE SEQUENCE [LARGE SCALE GENOMIC DNA]</scope>
    <source>
        <strain evidence="7">CECT 8288</strain>
    </source>
</reference>
<evidence type="ECO:0000256" key="3">
    <source>
        <dbReference type="ARBA" id="ARBA00023125"/>
    </source>
</evidence>
<dbReference type="InterPro" id="IPR036390">
    <property type="entry name" value="WH_DNA-bd_sf"/>
</dbReference>
<protein>
    <submittedName>
        <fullName evidence="6">LysR family transcriptional regulator</fullName>
    </submittedName>
</protein>
<evidence type="ECO:0000313" key="6">
    <source>
        <dbReference type="EMBL" id="MFC3701342.1"/>
    </source>
</evidence>
<dbReference type="SUPFAM" id="SSF53850">
    <property type="entry name" value="Periplasmic binding protein-like II"/>
    <property type="match status" value="1"/>
</dbReference>
<dbReference type="Gene3D" id="3.40.190.10">
    <property type="entry name" value="Periplasmic binding protein-like II"/>
    <property type="match status" value="2"/>
</dbReference>
<dbReference type="EMBL" id="JBHRYN010000008">
    <property type="protein sequence ID" value="MFC3701342.1"/>
    <property type="molecule type" value="Genomic_DNA"/>
</dbReference>
<dbReference type="Pfam" id="PF00126">
    <property type="entry name" value="HTH_1"/>
    <property type="match status" value="1"/>
</dbReference>
<dbReference type="RefSeq" id="WP_290282658.1">
    <property type="nucleotide sequence ID" value="NZ_JAUFQI010000001.1"/>
</dbReference>
<dbReference type="InterPro" id="IPR036388">
    <property type="entry name" value="WH-like_DNA-bd_sf"/>
</dbReference>
<dbReference type="SUPFAM" id="SSF46785">
    <property type="entry name" value="Winged helix' DNA-binding domain"/>
    <property type="match status" value="1"/>
</dbReference>
<keyword evidence="7" id="KW-1185">Reference proteome</keyword>
<dbReference type="PROSITE" id="PS50931">
    <property type="entry name" value="HTH_LYSR"/>
    <property type="match status" value="1"/>
</dbReference>
<keyword evidence="3" id="KW-0238">DNA-binding</keyword>
<organism evidence="6 7">
    <name type="scientific">Reinekea marina</name>
    <dbReference type="NCBI Taxonomy" id="1310421"/>
    <lineage>
        <taxon>Bacteria</taxon>
        <taxon>Pseudomonadati</taxon>
        <taxon>Pseudomonadota</taxon>
        <taxon>Gammaproteobacteria</taxon>
        <taxon>Oceanospirillales</taxon>
        <taxon>Saccharospirillaceae</taxon>
        <taxon>Reinekea</taxon>
    </lineage>
</organism>
<dbReference type="PANTHER" id="PTHR30126:SF99">
    <property type="entry name" value="TRANSCRIPTIONAL REGULATOR LYSR FAMILY"/>
    <property type="match status" value="1"/>
</dbReference>
<evidence type="ECO:0000259" key="5">
    <source>
        <dbReference type="PROSITE" id="PS50931"/>
    </source>
</evidence>
<gene>
    <name evidence="6" type="ORF">ACFOND_06775</name>
</gene>
<dbReference type="PANTHER" id="PTHR30126">
    <property type="entry name" value="HTH-TYPE TRANSCRIPTIONAL REGULATOR"/>
    <property type="match status" value="1"/>
</dbReference>
<dbReference type="InterPro" id="IPR005119">
    <property type="entry name" value="LysR_subst-bd"/>
</dbReference>
<dbReference type="CDD" id="cd05466">
    <property type="entry name" value="PBP2_LTTR_substrate"/>
    <property type="match status" value="1"/>
</dbReference>
<evidence type="ECO:0000313" key="7">
    <source>
        <dbReference type="Proteomes" id="UP001595710"/>
    </source>
</evidence>
<name>A0ABV7WQK9_9GAMM</name>
<dbReference type="Proteomes" id="UP001595710">
    <property type="component" value="Unassembled WGS sequence"/>
</dbReference>
<keyword evidence="4" id="KW-0804">Transcription</keyword>
<evidence type="ECO:0000256" key="2">
    <source>
        <dbReference type="ARBA" id="ARBA00023015"/>
    </source>
</evidence>
<accession>A0ABV7WQK9</accession>
<comment type="similarity">
    <text evidence="1">Belongs to the LysR transcriptional regulatory family.</text>
</comment>
<proteinExistence type="inferred from homology"/>
<dbReference type="PRINTS" id="PR00039">
    <property type="entry name" value="HTHLYSR"/>
</dbReference>
<sequence>MINPNWLATFCSLVDQRHFTRTAQELHMTQSGVSQHVKKLEQQLGQLLLVRQGKSFTLTTAGERLYAEGKALLLAMKDLEKKIGHDPYDEGIVRIASPGSIGLKLYPQFLALQQQHPKLIIDFRFAPNPEIDALLVADKIDIGFMTQQSSSATLKTELIAHEELRLVTASGIQSVSWQTLLNLGFIDHPDGAHHADQLLAGNFKEYQAIGQIPKAGFSNQINLILEPVAMGLGFTVLPQHAVNSFRDPSLINAHRLNRPVTEPIYLGSHLFKHTPNRVVTIVDEAISALSSME</sequence>
<dbReference type="InterPro" id="IPR000847">
    <property type="entry name" value="LysR_HTH_N"/>
</dbReference>